<feature type="compositionally biased region" description="Basic residues" evidence="1">
    <location>
        <begin position="72"/>
        <end position="81"/>
    </location>
</feature>
<reference evidence="2 3" key="1">
    <citation type="journal article" date="2018" name="Front. Plant Sci.">
        <title>Red Clover (Trifolium pratense) and Zigzag Clover (T. medium) - A Picture of Genomic Similarities and Differences.</title>
        <authorList>
            <person name="Dluhosova J."/>
            <person name="Istvanek J."/>
            <person name="Nedelnik J."/>
            <person name="Repkova J."/>
        </authorList>
    </citation>
    <scope>NUCLEOTIDE SEQUENCE [LARGE SCALE GENOMIC DNA]</scope>
    <source>
        <strain evidence="3">cv. 10/8</strain>
        <tissue evidence="2">Leaf</tissue>
    </source>
</reference>
<accession>A0A392SMJ1</accession>
<comment type="caution">
    <text evidence="2">The sequence shown here is derived from an EMBL/GenBank/DDBJ whole genome shotgun (WGS) entry which is preliminary data.</text>
</comment>
<keyword evidence="3" id="KW-1185">Reference proteome</keyword>
<name>A0A392SMJ1_9FABA</name>
<evidence type="ECO:0000256" key="1">
    <source>
        <dbReference type="SAM" id="MobiDB-lite"/>
    </source>
</evidence>
<feature type="non-terminal residue" evidence="2">
    <location>
        <position position="1"/>
    </location>
</feature>
<sequence length="102" mass="11219">SQSDESLKTVSEHLEDIESAKKNNNADLNVVDVDNLTSRDSPAEKNSPPSMAKRLRSNSGKAVATADEVAKTPKKGKKSYGPKKQWSKVTPTEPKKKNLKRK</sequence>
<organism evidence="2 3">
    <name type="scientific">Trifolium medium</name>
    <dbReference type="NCBI Taxonomy" id="97028"/>
    <lineage>
        <taxon>Eukaryota</taxon>
        <taxon>Viridiplantae</taxon>
        <taxon>Streptophyta</taxon>
        <taxon>Embryophyta</taxon>
        <taxon>Tracheophyta</taxon>
        <taxon>Spermatophyta</taxon>
        <taxon>Magnoliopsida</taxon>
        <taxon>eudicotyledons</taxon>
        <taxon>Gunneridae</taxon>
        <taxon>Pentapetalae</taxon>
        <taxon>rosids</taxon>
        <taxon>fabids</taxon>
        <taxon>Fabales</taxon>
        <taxon>Fabaceae</taxon>
        <taxon>Papilionoideae</taxon>
        <taxon>50 kb inversion clade</taxon>
        <taxon>NPAAA clade</taxon>
        <taxon>Hologalegina</taxon>
        <taxon>IRL clade</taxon>
        <taxon>Trifolieae</taxon>
        <taxon>Trifolium</taxon>
    </lineage>
</organism>
<evidence type="ECO:0000313" key="2">
    <source>
        <dbReference type="EMBL" id="MCI49404.1"/>
    </source>
</evidence>
<dbReference type="EMBL" id="LXQA010400617">
    <property type="protein sequence ID" value="MCI49404.1"/>
    <property type="molecule type" value="Genomic_DNA"/>
</dbReference>
<feature type="region of interest" description="Disordered" evidence="1">
    <location>
        <begin position="19"/>
        <end position="102"/>
    </location>
</feature>
<dbReference type="AlphaFoldDB" id="A0A392SMJ1"/>
<evidence type="ECO:0000313" key="3">
    <source>
        <dbReference type="Proteomes" id="UP000265520"/>
    </source>
</evidence>
<feature type="non-terminal residue" evidence="2">
    <location>
        <position position="102"/>
    </location>
</feature>
<protein>
    <submittedName>
        <fullName evidence="2">Envelope-like protein</fullName>
    </submittedName>
</protein>
<dbReference type="Proteomes" id="UP000265520">
    <property type="component" value="Unassembled WGS sequence"/>
</dbReference>
<proteinExistence type="predicted"/>
<feature type="compositionally biased region" description="Low complexity" evidence="1">
    <location>
        <begin position="22"/>
        <end position="36"/>
    </location>
</feature>